<dbReference type="GO" id="GO:0009245">
    <property type="term" value="P:lipid A biosynthetic process"/>
    <property type="evidence" value="ECO:0007669"/>
    <property type="project" value="UniProtKB-UniRule"/>
</dbReference>
<comment type="catalytic activity">
    <reaction evidence="10">
        <text>UDP-2-N,3-O-bis[(3R)-3-hydroxytetradecanoyl]-alpha-D-glucosamine + H2O = 2-N,3-O-bis[(3R)-3-hydroxytetradecanoyl]-alpha-D-glucosaminyl 1-phosphate + UMP + 2 H(+)</text>
        <dbReference type="Rhea" id="RHEA:25213"/>
        <dbReference type="ChEBI" id="CHEBI:15377"/>
        <dbReference type="ChEBI" id="CHEBI:15378"/>
        <dbReference type="ChEBI" id="CHEBI:57865"/>
        <dbReference type="ChEBI" id="CHEBI:57957"/>
        <dbReference type="ChEBI" id="CHEBI:78847"/>
        <dbReference type="EC" id="3.6.1.54"/>
    </reaction>
</comment>
<proteinExistence type="inferred from homology"/>
<dbReference type="Gene3D" id="3.60.21.10">
    <property type="match status" value="1"/>
</dbReference>
<feature type="binding site" evidence="10">
    <location>
        <position position="16"/>
    </location>
    <ligand>
        <name>Mn(2+)</name>
        <dbReference type="ChEBI" id="CHEBI:29035"/>
        <label>1</label>
    </ligand>
</feature>
<evidence type="ECO:0000313" key="13">
    <source>
        <dbReference type="Proteomes" id="UP000243719"/>
    </source>
</evidence>
<dbReference type="HAMAP" id="MF_00575">
    <property type="entry name" value="LpxH"/>
    <property type="match status" value="1"/>
</dbReference>
<dbReference type="EC" id="3.6.1.54" evidence="10"/>
<dbReference type="InterPro" id="IPR004843">
    <property type="entry name" value="Calcineurin-like_PHP"/>
</dbReference>
<evidence type="ECO:0000256" key="4">
    <source>
        <dbReference type="ARBA" id="ARBA00022556"/>
    </source>
</evidence>
<dbReference type="GO" id="GO:0005737">
    <property type="term" value="C:cytoplasm"/>
    <property type="evidence" value="ECO:0007669"/>
    <property type="project" value="InterPro"/>
</dbReference>
<evidence type="ECO:0000256" key="8">
    <source>
        <dbReference type="ARBA" id="ARBA00023136"/>
    </source>
</evidence>
<keyword evidence="6 10" id="KW-0378">Hydrolase</keyword>
<dbReference type="RefSeq" id="WP_091910031.1">
    <property type="nucleotide sequence ID" value="NZ_FNLO01000009.1"/>
</dbReference>
<feature type="binding site" evidence="10">
    <location>
        <position position="86"/>
    </location>
    <ligand>
        <name>Mn(2+)</name>
        <dbReference type="ChEBI" id="CHEBI:29035"/>
        <label>2</label>
    </ligand>
</feature>
<feature type="binding site" evidence="10">
    <location>
        <position position="14"/>
    </location>
    <ligand>
        <name>Mn(2+)</name>
        <dbReference type="ChEBI" id="CHEBI:29035"/>
        <label>1</label>
    </ligand>
</feature>
<evidence type="ECO:0000256" key="7">
    <source>
        <dbReference type="ARBA" id="ARBA00023098"/>
    </source>
</evidence>
<evidence type="ECO:0000256" key="6">
    <source>
        <dbReference type="ARBA" id="ARBA00022801"/>
    </source>
</evidence>
<protein>
    <recommendedName>
        <fullName evidence="10">UDP-2,3-diacylglucosamine hydrolase</fullName>
        <ecNumber evidence="10">3.6.1.54</ecNumber>
    </recommendedName>
    <alternativeName>
        <fullName evidence="10">UDP-2,3-diacylglucosamine diphosphatase</fullName>
    </alternativeName>
</protein>
<dbReference type="PANTHER" id="PTHR34990:SF1">
    <property type="entry name" value="UDP-2,3-DIACYLGLUCOSAMINE HYDROLASE"/>
    <property type="match status" value="1"/>
</dbReference>
<feature type="binding site" evidence="10">
    <location>
        <position position="121"/>
    </location>
    <ligand>
        <name>Mn(2+)</name>
        <dbReference type="ChEBI" id="CHEBI:29035"/>
        <label>2</label>
    </ligand>
</feature>
<dbReference type="STRING" id="1770053.SAMN05216551_10929"/>
<feature type="binding site" evidence="10">
    <location>
        <position position="174"/>
    </location>
    <ligand>
        <name>substrate</name>
    </ligand>
</feature>
<accession>A0A1H2PRV2</accession>
<dbReference type="GO" id="GO:0008758">
    <property type="term" value="F:UDP-2,3-diacylglucosamine hydrolase activity"/>
    <property type="evidence" value="ECO:0007669"/>
    <property type="project" value="UniProtKB-UniRule"/>
</dbReference>
<name>A0A1H2PRV2_9BURK</name>
<keyword evidence="3 10" id="KW-0997">Cell inner membrane</keyword>
<dbReference type="NCBIfam" id="TIGR01854">
    <property type="entry name" value="lipid_A_lpxH"/>
    <property type="match status" value="1"/>
</dbReference>
<dbReference type="NCBIfam" id="NF003743">
    <property type="entry name" value="PRK05340.1"/>
    <property type="match status" value="1"/>
</dbReference>
<dbReference type="SUPFAM" id="SSF56300">
    <property type="entry name" value="Metallo-dependent phosphatases"/>
    <property type="match status" value="1"/>
</dbReference>
<keyword evidence="4 10" id="KW-0441">Lipid A biosynthesis</keyword>
<evidence type="ECO:0000256" key="5">
    <source>
        <dbReference type="ARBA" id="ARBA00022723"/>
    </source>
</evidence>
<feature type="binding site" evidence="10">
    <location>
        <position position="202"/>
    </location>
    <ligand>
        <name>substrate</name>
    </ligand>
</feature>
<dbReference type="InterPro" id="IPR043461">
    <property type="entry name" value="LpxH-like"/>
</dbReference>
<evidence type="ECO:0000256" key="3">
    <source>
        <dbReference type="ARBA" id="ARBA00022519"/>
    </source>
</evidence>
<comment type="subcellular location">
    <subcellularLocation>
        <location evidence="10">Cell inner membrane</location>
        <topology evidence="10">Peripheral membrane protein</topology>
        <orientation evidence="10">Cytoplasmic side</orientation>
    </subcellularLocation>
</comment>
<comment type="pathway">
    <text evidence="10">Glycolipid biosynthesis; lipid IV(A) biosynthesis; lipid IV(A) from (3R)-3-hydroxytetradecanoyl-[acyl-carrier-protein] and UDP-N-acetyl-alpha-D-glucosamine: step 4/6.</text>
</comment>
<dbReference type="InterPro" id="IPR010138">
    <property type="entry name" value="UDP-diacylglucosamine_Hdrlase"/>
</dbReference>
<dbReference type="EMBL" id="FNLO01000009">
    <property type="protein sequence ID" value="SDV49661.1"/>
    <property type="molecule type" value="Genomic_DNA"/>
</dbReference>
<evidence type="ECO:0000313" key="12">
    <source>
        <dbReference type="EMBL" id="SDV49661.1"/>
    </source>
</evidence>
<reference evidence="13" key="1">
    <citation type="submission" date="2016-09" db="EMBL/GenBank/DDBJ databases">
        <authorList>
            <person name="Varghese N."/>
            <person name="Submissions S."/>
        </authorList>
    </citation>
    <scope>NUCLEOTIDE SEQUENCE [LARGE SCALE GENOMIC DNA]</scope>
    <source>
        <strain evidence="13">JS23</strain>
    </source>
</reference>
<dbReference type="GO" id="GO:0030145">
    <property type="term" value="F:manganese ion binding"/>
    <property type="evidence" value="ECO:0007669"/>
    <property type="project" value="UniProtKB-UniRule"/>
</dbReference>
<feature type="binding site" evidence="10">
    <location>
        <position position="129"/>
    </location>
    <ligand>
        <name>substrate</name>
    </ligand>
</feature>
<keyword evidence="13" id="KW-1185">Reference proteome</keyword>
<dbReference type="OrthoDB" id="9783283at2"/>
<feature type="binding site" evidence="10">
    <location>
        <position position="204"/>
    </location>
    <ligand>
        <name>Mn(2+)</name>
        <dbReference type="ChEBI" id="CHEBI:29035"/>
        <label>1</label>
    </ligand>
</feature>
<sequence length="268" mass="29672">MSPSRTGPVLVIADLHLSEALPVTDAAFGRFLREEASTASALYILGDLFEFWVGDDMLATPFAADVAARLAALSSRGVAIYVMHGNRDFLLGRRFAARAGATLLPDRHDLVAFGRRVRLLHGDTLCTDDVRYQRFRRLVHRPWLQRFFLAWPLRWRLALAARLRADSARSGAARVYLSDATPLGIDAERRVAPPVETIVHGHTHRPALHAHRAGHAVERWVLPDWELDMTPRRGGYLRIDAAGIKLCPLPEVDGDGAEMPLRGVAGDA</sequence>
<evidence type="ECO:0000256" key="10">
    <source>
        <dbReference type="HAMAP-Rule" id="MF_00575"/>
    </source>
</evidence>
<keyword evidence="2 10" id="KW-0444">Lipid biosynthesis</keyword>
<dbReference type="PANTHER" id="PTHR34990">
    <property type="entry name" value="UDP-2,3-DIACYLGLUCOSAMINE HYDROLASE-RELATED"/>
    <property type="match status" value="1"/>
</dbReference>
<gene>
    <name evidence="10" type="primary">lpxH</name>
    <name evidence="12" type="ORF">SAMN05216551_10929</name>
</gene>
<feature type="binding site" evidence="10">
    <location>
        <position position="47"/>
    </location>
    <ligand>
        <name>Mn(2+)</name>
        <dbReference type="ChEBI" id="CHEBI:29035"/>
        <label>2</label>
    </ligand>
</feature>
<evidence type="ECO:0000256" key="9">
    <source>
        <dbReference type="ARBA" id="ARBA00023211"/>
    </source>
</evidence>
<keyword evidence="7 10" id="KW-0443">Lipid metabolism</keyword>
<comment type="function">
    <text evidence="10">Hydrolyzes the pyrophosphate bond of UDP-2,3-diacylglucosamine to yield 2,3-diacylglucosamine 1-phosphate (lipid X) and UMP by catalyzing the attack of water at the alpha-P atom. Involved in the biosynthesis of lipid A, a phosphorylated glycolipid that anchors the lipopolysaccharide to the outer membrane of the cell.</text>
</comment>
<evidence type="ECO:0000256" key="2">
    <source>
        <dbReference type="ARBA" id="ARBA00022516"/>
    </source>
</evidence>
<keyword evidence="1 10" id="KW-1003">Cell membrane</keyword>
<comment type="similarity">
    <text evidence="10">Belongs to the LpxH family.</text>
</comment>
<evidence type="ECO:0000256" key="1">
    <source>
        <dbReference type="ARBA" id="ARBA00022475"/>
    </source>
</evidence>
<feature type="binding site" evidence="10">
    <location>
        <position position="167"/>
    </location>
    <ligand>
        <name>substrate</name>
    </ligand>
</feature>
<feature type="domain" description="Calcineurin-like phosphoesterase" evidence="11">
    <location>
        <begin position="8"/>
        <end position="206"/>
    </location>
</feature>
<dbReference type="UniPathway" id="UPA00359">
    <property type="reaction ID" value="UER00480"/>
</dbReference>
<keyword evidence="5 10" id="KW-0479">Metal-binding</keyword>
<organism evidence="12 13">
    <name type="scientific">Chitinasiproducens palmae</name>
    <dbReference type="NCBI Taxonomy" id="1770053"/>
    <lineage>
        <taxon>Bacteria</taxon>
        <taxon>Pseudomonadati</taxon>
        <taxon>Pseudomonadota</taxon>
        <taxon>Betaproteobacteria</taxon>
        <taxon>Burkholderiales</taxon>
        <taxon>Burkholderiaceae</taxon>
        <taxon>Chitinasiproducens</taxon>
    </lineage>
</organism>
<dbReference type="Proteomes" id="UP000243719">
    <property type="component" value="Unassembled WGS sequence"/>
</dbReference>
<feature type="binding site" evidence="10">
    <location>
        <position position="202"/>
    </location>
    <ligand>
        <name>Mn(2+)</name>
        <dbReference type="ChEBI" id="CHEBI:29035"/>
        <label>2</label>
    </ligand>
</feature>
<comment type="caution">
    <text evidence="10">Lacks conserved residue(s) required for the propagation of feature annotation.</text>
</comment>
<dbReference type="InterPro" id="IPR029052">
    <property type="entry name" value="Metallo-depent_PP-like"/>
</dbReference>
<dbReference type="Pfam" id="PF00149">
    <property type="entry name" value="Metallophos"/>
    <property type="match status" value="1"/>
</dbReference>
<evidence type="ECO:0000259" key="11">
    <source>
        <dbReference type="Pfam" id="PF00149"/>
    </source>
</evidence>
<comment type="cofactor">
    <cofactor evidence="10">
        <name>Mn(2+)</name>
        <dbReference type="ChEBI" id="CHEBI:29035"/>
    </cofactor>
    <text evidence="10">Binds 2 Mn(2+) ions per subunit in a binuclear metal center.</text>
</comment>
<keyword evidence="8 10" id="KW-0472">Membrane</keyword>
<dbReference type="AlphaFoldDB" id="A0A1H2PRV2"/>
<feature type="binding site" evidence="10">
    <location>
        <position position="47"/>
    </location>
    <ligand>
        <name>Mn(2+)</name>
        <dbReference type="ChEBI" id="CHEBI:29035"/>
        <label>1</label>
    </ligand>
</feature>
<keyword evidence="9 10" id="KW-0464">Manganese</keyword>
<dbReference type="GO" id="GO:0019897">
    <property type="term" value="C:extrinsic component of plasma membrane"/>
    <property type="evidence" value="ECO:0007669"/>
    <property type="project" value="UniProtKB-UniRule"/>
</dbReference>
<feature type="binding site" evidence="10">
    <location>
        <begin position="86"/>
        <end position="87"/>
    </location>
    <ligand>
        <name>substrate</name>
    </ligand>
</feature>
<dbReference type="CDD" id="cd07398">
    <property type="entry name" value="MPP_YbbF-LpxH"/>
    <property type="match status" value="1"/>
</dbReference>